<feature type="compositionally biased region" description="Basic residues" evidence="1">
    <location>
        <begin position="188"/>
        <end position="200"/>
    </location>
</feature>
<feature type="region of interest" description="Disordered" evidence="1">
    <location>
        <begin position="99"/>
        <end position="207"/>
    </location>
</feature>
<dbReference type="Proteomes" id="UP001158576">
    <property type="component" value="Chromosome PAR"/>
</dbReference>
<name>A0ABN7S0K4_OIKDI</name>
<feature type="compositionally biased region" description="Low complexity" evidence="1">
    <location>
        <begin position="52"/>
        <end position="67"/>
    </location>
</feature>
<sequence>MELVFDKRSPEEIVMVELAAISGAANAEDAVHKIIARLRRRMDSKRRQRINSYVSETSSSSSSTLSTYEDEFPSLAYMPKMDTREMIEEKVELDGVMSTMPARPQSSGDGNKNNNNFRFAFKNPRSKRQQQRQEQRNKKNQNAVQQIHSQTGKVKSQSPKKPKNPETKQPQIAQPKPQEKLDEQSTPTKKRRRRNRRKKKSVTESENLAVEGEAVKQIAQNANFDRLSIDEALEFVKNLSGQSDDQELWKNMVQNQHVKYTNGTFFFAPRLNIPEEMHDMNHVDMMTPSISPDSFSYDAQRPTNSWSTNGYSNSEELESEEEQKCLAQAASVAARSAEMIFDDLESCELTGSSYEIVPPVLCSSIAEARPQEQKKEKKESTWALPESFIPMKTADWMSIW</sequence>
<reference evidence="2 3" key="1">
    <citation type="submission" date="2021-04" db="EMBL/GenBank/DDBJ databases">
        <authorList>
            <person name="Bliznina A."/>
        </authorList>
    </citation>
    <scope>NUCLEOTIDE SEQUENCE [LARGE SCALE GENOMIC DNA]</scope>
</reference>
<keyword evidence="3" id="KW-1185">Reference proteome</keyword>
<evidence type="ECO:0000313" key="2">
    <source>
        <dbReference type="EMBL" id="CAG5087178.1"/>
    </source>
</evidence>
<dbReference type="EMBL" id="OU015568">
    <property type="protein sequence ID" value="CAG5087178.1"/>
    <property type="molecule type" value="Genomic_DNA"/>
</dbReference>
<feature type="compositionally biased region" description="Low complexity" evidence="1">
    <location>
        <begin position="111"/>
        <end position="123"/>
    </location>
</feature>
<accession>A0ABN7S0K4</accession>
<evidence type="ECO:0000256" key="1">
    <source>
        <dbReference type="SAM" id="MobiDB-lite"/>
    </source>
</evidence>
<organism evidence="2 3">
    <name type="scientific">Oikopleura dioica</name>
    <name type="common">Tunicate</name>
    <dbReference type="NCBI Taxonomy" id="34765"/>
    <lineage>
        <taxon>Eukaryota</taxon>
        <taxon>Metazoa</taxon>
        <taxon>Chordata</taxon>
        <taxon>Tunicata</taxon>
        <taxon>Appendicularia</taxon>
        <taxon>Copelata</taxon>
        <taxon>Oikopleuridae</taxon>
        <taxon>Oikopleura</taxon>
    </lineage>
</organism>
<proteinExistence type="predicted"/>
<evidence type="ECO:0000313" key="3">
    <source>
        <dbReference type="Proteomes" id="UP001158576"/>
    </source>
</evidence>
<gene>
    <name evidence="2" type="ORF">OKIOD_LOCUS3033</name>
</gene>
<protein>
    <submittedName>
        <fullName evidence="2">Oidioi.mRNA.OKI2018_I69.PAR.g11475.t1.cds</fullName>
    </submittedName>
</protein>
<feature type="region of interest" description="Disordered" evidence="1">
    <location>
        <begin position="45"/>
        <end position="68"/>
    </location>
</feature>
<feature type="compositionally biased region" description="Polar residues" evidence="1">
    <location>
        <begin position="143"/>
        <end position="159"/>
    </location>
</feature>